<feature type="compositionally biased region" description="Polar residues" evidence="1">
    <location>
        <begin position="20"/>
        <end position="29"/>
    </location>
</feature>
<feature type="compositionally biased region" description="Low complexity" evidence="1">
    <location>
        <begin position="50"/>
        <end position="67"/>
    </location>
</feature>
<dbReference type="GeneTree" id="ENSGT00730000112245"/>
<dbReference type="PANTHER" id="PTHR36683:SF1">
    <property type="entry name" value="CELL CYCLE EXIT AND NEURONAL DIFFERENTIATION PROTEIN 1"/>
    <property type="match status" value="1"/>
</dbReference>
<keyword evidence="4" id="KW-1185">Reference proteome</keyword>
<reference evidence="3" key="1">
    <citation type="submission" date="2025-08" db="UniProtKB">
        <authorList>
            <consortium name="Ensembl"/>
        </authorList>
    </citation>
    <scope>IDENTIFICATION</scope>
</reference>
<dbReference type="Proteomes" id="UP000694559">
    <property type="component" value="Unplaced"/>
</dbReference>
<proteinExistence type="predicted"/>
<sequence>PEVRGRTSLWPKGREPPQQPTDTKTASSAKSEKPHSGPAASADKKEAPKEQPTPTATTPAKKGATAPSEAAMLNDHSNLKPTAVPAAEGPEAAAHPANSEHKENSAEESPGCSMFENIKPLLIFGGAAVAAIAVIVGVAILARKK</sequence>
<feature type="region of interest" description="Disordered" evidence="1">
    <location>
        <begin position="1"/>
        <end position="112"/>
    </location>
</feature>
<dbReference type="GO" id="GO:0021686">
    <property type="term" value="P:cerebellar granular layer maturation"/>
    <property type="evidence" value="ECO:0007669"/>
    <property type="project" value="TreeGrafter"/>
</dbReference>
<organism evidence="3 4">
    <name type="scientific">Naja naja</name>
    <name type="common">Indian cobra</name>
    <dbReference type="NCBI Taxonomy" id="35670"/>
    <lineage>
        <taxon>Eukaryota</taxon>
        <taxon>Metazoa</taxon>
        <taxon>Chordata</taxon>
        <taxon>Craniata</taxon>
        <taxon>Vertebrata</taxon>
        <taxon>Euteleostomi</taxon>
        <taxon>Lepidosauria</taxon>
        <taxon>Squamata</taxon>
        <taxon>Bifurcata</taxon>
        <taxon>Unidentata</taxon>
        <taxon>Episquamata</taxon>
        <taxon>Toxicofera</taxon>
        <taxon>Serpentes</taxon>
        <taxon>Colubroidea</taxon>
        <taxon>Elapidae</taxon>
        <taxon>Elapinae</taxon>
        <taxon>Naja</taxon>
    </lineage>
</organism>
<evidence type="ECO:0008006" key="5">
    <source>
        <dbReference type="Google" id="ProtNLM"/>
    </source>
</evidence>
<dbReference type="GO" id="GO:0021702">
    <property type="term" value="P:cerebellar Purkinje cell differentiation"/>
    <property type="evidence" value="ECO:0007669"/>
    <property type="project" value="TreeGrafter"/>
</dbReference>
<protein>
    <recommendedName>
        <fullName evidence="5">Cell cycle exit and neuronal differentiation protein 1</fullName>
    </recommendedName>
</protein>
<dbReference type="Ensembl" id="ENSNNAT00000005059.1">
    <property type="protein sequence ID" value="ENSNNAP00000004839.1"/>
    <property type="gene ID" value="ENSNNAG00000003257.1"/>
</dbReference>
<evidence type="ECO:0000256" key="2">
    <source>
        <dbReference type="SAM" id="Phobius"/>
    </source>
</evidence>
<evidence type="ECO:0000313" key="4">
    <source>
        <dbReference type="Proteomes" id="UP000694559"/>
    </source>
</evidence>
<dbReference type="AlphaFoldDB" id="A0A8C6VH33"/>
<dbReference type="OrthoDB" id="9428119at2759"/>
<dbReference type="OMA" id="WSCENLN"/>
<dbReference type="Pfam" id="PF15677">
    <property type="entry name" value="CEND1"/>
    <property type="match status" value="1"/>
</dbReference>
<dbReference type="InterPro" id="IPR020162">
    <property type="entry name" value="Cend1"/>
</dbReference>
<evidence type="ECO:0000256" key="1">
    <source>
        <dbReference type="SAM" id="MobiDB-lite"/>
    </source>
</evidence>
<feature type="compositionally biased region" description="Low complexity" evidence="1">
    <location>
        <begin position="81"/>
        <end position="97"/>
    </location>
</feature>
<keyword evidence="2" id="KW-0472">Membrane</keyword>
<keyword evidence="2" id="KW-1133">Transmembrane helix</keyword>
<keyword evidence="2" id="KW-0812">Transmembrane</keyword>
<accession>A0A8C6VH33</accession>
<evidence type="ECO:0000313" key="3">
    <source>
        <dbReference type="Ensembl" id="ENSNNAP00000004839.1"/>
    </source>
</evidence>
<dbReference type="GO" id="GO:0021933">
    <property type="term" value="P:radial glia guided migration of cerebellar granule cell"/>
    <property type="evidence" value="ECO:0007669"/>
    <property type="project" value="TreeGrafter"/>
</dbReference>
<name>A0A8C6VH33_NAJNA</name>
<reference evidence="3" key="2">
    <citation type="submission" date="2025-09" db="UniProtKB">
        <authorList>
            <consortium name="Ensembl"/>
        </authorList>
    </citation>
    <scope>IDENTIFICATION</scope>
</reference>
<feature type="transmembrane region" description="Helical" evidence="2">
    <location>
        <begin position="121"/>
        <end position="142"/>
    </location>
</feature>
<dbReference type="PANTHER" id="PTHR36683">
    <property type="entry name" value="CELL CYCLE EXIT AND NEURONAL DIFFERENTIATION PROTEIN 1"/>
    <property type="match status" value="1"/>
</dbReference>